<reference evidence="2 3" key="1">
    <citation type="submission" date="2020-02" db="EMBL/GenBank/DDBJ databases">
        <authorList>
            <person name="Zheng R.K."/>
            <person name="Sun C.M."/>
        </authorList>
    </citation>
    <scope>NUCLEOTIDE SEQUENCE [LARGE SCALE GENOMIC DNA]</scope>
    <source>
        <strain evidence="3">rifampicinis</strain>
    </source>
</reference>
<dbReference type="InterPro" id="IPR057905">
    <property type="entry name" value="Nal1_N"/>
</dbReference>
<protein>
    <recommendedName>
        <fullName evidence="1">Nal1 N-terminal domain-containing protein</fullName>
    </recommendedName>
</protein>
<gene>
    <name evidence="2" type="ORF">G4Y79_03245</name>
</gene>
<sequence length="85" mass="9287">MSDEIMKRLTSLQTKYSDQLMTYPNVIGTGVGLAMKNGVYTETPAVVVMVVVKLPESQLAPGDVLPRDLEGERVDVQQTGTFEAQ</sequence>
<evidence type="ECO:0000313" key="2">
    <source>
        <dbReference type="EMBL" id="QPC83412.1"/>
    </source>
</evidence>
<dbReference type="Pfam" id="PF25608">
    <property type="entry name" value="NAL1_N"/>
    <property type="match status" value="1"/>
</dbReference>
<name>A0A7S8IFB8_9CHLR</name>
<dbReference type="RefSeq" id="WP_195171479.1">
    <property type="nucleotide sequence ID" value="NZ_CP062983.1"/>
</dbReference>
<keyword evidence="3" id="KW-1185">Reference proteome</keyword>
<evidence type="ECO:0000259" key="1">
    <source>
        <dbReference type="Pfam" id="PF25608"/>
    </source>
</evidence>
<accession>A0A7S8IFB8</accession>
<dbReference type="EMBL" id="CP062983">
    <property type="protein sequence ID" value="QPC83412.1"/>
    <property type="molecule type" value="Genomic_DNA"/>
</dbReference>
<dbReference type="KEGG" id="pmet:G4Y79_03245"/>
<dbReference type="AlphaFoldDB" id="A0A7S8IFB8"/>
<feature type="domain" description="Nal1 N-terminal" evidence="1">
    <location>
        <begin position="26"/>
        <end position="72"/>
    </location>
</feature>
<dbReference type="Proteomes" id="UP000594468">
    <property type="component" value="Chromosome"/>
</dbReference>
<organism evidence="2 3">
    <name type="scientific">Phototrophicus methaneseepsis</name>
    <dbReference type="NCBI Taxonomy" id="2710758"/>
    <lineage>
        <taxon>Bacteria</taxon>
        <taxon>Bacillati</taxon>
        <taxon>Chloroflexota</taxon>
        <taxon>Candidatus Thermofontia</taxon>
        <taxon>Phototrophicales</taxon>
        <taxon>Phototrophicaceae</taxon>
        <taxon>Phototrophicus</taxon>
    </lineage>
</organism>
<proteinExistence type="predicted"/>
<evidence type="ECO:0000313" key="3">
    <source>
        <dbReference type="Proteomes" id="UP000594468"/>
    </source>
</evidence>